<dbReference type="EMBL" id="MFEG01000012">
    <property type="protein sequence ID" value="OGE76296.1"/>
    <property type="molecule type" value="Genomic_DNA"/>
</dbReference>
<dbReference type="InterPro" id="IPR019004">
    <property type="entry name" value="YqeY/Aim41"/>
</dbReference>
<dbReference type="Pfam" id="PF09424">
    <property type="entry name" value="YqeY"/>
    <property type="match status" value="1"/>
</dbReference>
<dbReference type="PANTHER" id="PTHR28055">
    <property type="entry name" value="ALTERED INHERITANCE OF MITOCHONDRIA PROTEIN 41, MITOCHONDRIAL"/>
    <property type="match status" value="1"/>
</dbReference>
<dbReference type="AlphaFoldDB" id="A0A1F5NF64"/>
<accession>A0A1F5NF64</accession>
<gene>
    <name evidence="1" type="ORF">A3K06_00725</name>
</gene>
<evidence type="ECO:0008006" key="3">
    <source>
        <dbReference type="Google" id="ProtNLM"/>
    </source>
</evidence>
<protein>
    <recommendedName>
        <fullName evidence="3">Glutamyl-tRNA amidotransferase</fullName>
    </recommendedName>
</protein>
<sequence>MALKQQLEADVKQALKAGDGFRTSVLRMTQSAVHNREIQLLKKEAGLSDEEILEVIKGEVKKRRDAAGEFTKGGREELAAKELKEAELLAAYLPPEISDEELERILKEGIRETGAAGAKDFGKVMKTAMPVLKNRASGDRISGALKKLLG</sequence>
<dbReference type="InterPro" id="IPR023168">
    <property type="entry name" value="GatB_Yqey_C_2"/>
</dbReference>
<proteinExistence type="predicted"/>
<evidence type="ECO:0000313" key="1">
    <source>
        <dbReference type="EMBL" id="OGE76296.1"/>
    </source>
</evidence>
<dbReference type="PANTHER" id="PTHR28055:SF1">
    <property type="entry name" value="ALTERED INHERITANCE OF MITOCHONDRIA PROTEIN 41, MITOCHONDRIAL"/>
    <property type="match status" value="1"/>
</dbReference>
<dbReference type="InterPro" id="IPR003789">
    <property type="entry name" value="Asn/Gln_tRNA_amidoTrase-B-like"/>
</dbReference>
<dbReference type="InterPro" id="IPR042184">
    <property type="entry name" value="YqeY/Aim41_N"/>
</dbReference>
<dbReference type="Gene3D" id="1.10.1510.10">
    <property type="entry name" value="Uncharacterised protein YqeY/AIM41 PF09424, N-terminal domain"/>
    <property type="match status" value="1"/>
</dbReference>
<comment type="caution">
    <text evidence="1">The sequence shown here is derived from an EMBL/GenBank/DDBJ whole genome shotgun (WGS) entry which is preliminary data.</text>
</comment>
<evidence type="ECO:0000313" key="2">
    <source>
        <dbReference type="Proteomes" id="UP000176547"/>
    </source>
</evidence>
<dbReference type="GO" id="GO:0016884">
    <property type="term" value="F:carbon-nitrogen ligase activity, with glutamine as amido-N-donor"/>
    <property type="evidence" value="ECO:0007669"/>
    <property type="project" value="InterPro"/>
</dbReference>
<reference evidence="1 2" key="1">
    <citation type="journal article" date="2016" name="Nat. Commun.">
        <title>Thousands of microbial genomes shed light on interconnected biogeochemical processes in an aquifer system.</title>
        <authorList>
            <person name="Anantharaman K."/>
            <person name="Brown C.T."/>
            <person name="Hug L.A."/>
            <person name="Sharon I."/>
            <person name="Castelle C.J."/>
            <person name="Probst A.J."/>
            <person name="Thomas B.C."/>
            <person name="Singh A."/>
            <person name="Wilkins M.J."/>
            <person name="Karaoz U."/>
            <person name="Brodie E.L."/>
            <person name="Williams K.H."/>
            <person name="Hubbard S.S."/>
            <person name="Banfield J.F."/>
        </authorList>
    </citation>
    <scope>NUCLEOTIDE SEQUENCE [LARGE SCALE GENOMIC DNA]</scope>
</reference>
<dbReference type="Gene3D" id="1.10.10.410">
    <property type="match status" value="1"/>
</dbReference>
<name>A0A1F5NF64_9BACT</name>
<dbReference type="Proteomes" id="UP000176547">
    <property type="component" value="Unassembled WGS sequence"/>
</dbReference>
<organism evidence="1 2">
    <name type="scientific">Candidatus Doudnabacteria bacterium RIFCSPHIGHO2_01_52_17</name>
    <dbReference type="NCBI Taxonomy" id="1817820"/>
    <lineage>
        <taxon>Bacteria</taxon>
        <taxon>Candidatus Doudnaibacteriota</taxon>
    </lineage>
</organism>
<dbReference type="SUPFAM" id="SSF89095">
    <property type="entry name" value="GatB/YqeY motif"/>
    <property type="match status" value="1"/>
</dbReference>